<dbReference type="Proteomes" id="UP000229681">
    <property type="component" value="Unassembled WGS sequence"/>
</dbReference>
<proteinExistence type="predicted"/>
<gene>
    <name evidence="1" type="ORF">CUN49_09195</name>
    <name evidence="2" type="ORF">CUN50_04375</name>
</gene>
<organism evidence="1 4">
    <name type="scientific">Candidatus Thermofonsia Clade 1 bacterium</name>
    <dbReference type="NCBI Taxonomy" id="2364210"/>
    <lineage>
        <taxon>Bacteria</taxon>
        <taxon>Bacillati</taxon>
        <taxon>Chloroflexota</taxon>
        <taxon>Candidatus Thermofontia</taxon>
        <taxon>Candidatus Thermofonsia Clade 1</taxon>
    </lineage>
</organism>
<reference evidence="3 4" key="1">
    <citation type="submission" date="2017-11" db="EMBL/GenBank/DDBJ databases">
        <title>Evolution of Phototrophy in the Chloroflexi Phylum Driven by Horizontal Gene Transfer.</title>
        <authorList>
            <person name="Ward L.M."/>
            <person name="Hemp J."/>
            <person name="Shih P.M."/>
            <person name="Mcglynn S.E."/>
            <person name="Fischer W."/>
        </authorList>
    </citation>
    <scope>NUCLEOTIDE SEQUENCE [LARGE SCALE GENOMIC DNA]</scope>
    <source>
        <strain evidence="2">CP1_1M</strain>
        <strain evidence="1">JP3_13</strain>
    </source>
</reference>
<name>A0A2M8PDV8_9CHLR</name>
<evidence type="ECO:0000313" key="4">
    <source>
        <dbReference type="Proteomes" id="UP000229681"/>
    </source>
</evidence>
<evidence type="ECO:0000313" key="2">
    <source>
        <dbReference type="EMBL" id="PJF42395.1"/>
    </source>
</evidence>
<accession>A0A2M8PXW8</accession>
<dbReference type="PROSITE" id="PS51257">
    <property type="entry name" value="PROKAR_LIPOPROTEIN"/>
    <property type="match status" value="1"/>
</dbReference>
<dbReference type="EMBL" id="PGTL01000019">
    <property type="protein sequence ID" value="PJF42395.1"/>
    <property type="molecule type" value="Genomic_DNA"/>
</dbReference>
<evidence type="ECO:0000313" key="1">
    <source>
        <dbReference type="EMBL" id="PJF35710.1"/>
    </source>
</evidence>
<sequence length="475" mass="51256">MSLFLSRFWRNSLLTCLLGFGAACSSLGDLIGQRPVRPTPTLLPFATATVGGRVAVWLREGTARLPAEGAPQRGQIVPPAATATAIAAALGTATAAAQVPFLPPQFETGACPLRGNPPPPPPTRFSQYPEAISLYLSAGGAPTVLEAALRAWGAVREGAVVQSDTDLTGNGAPEIIITAYDPSRFQAGAPSPGQLLIFGCVQGAYRLLYSTTYSPESLLPVLHRVGDMNGDARAELVYSQRICTAGGCATYAQILSWNALLGQFRPLNPLPIDATNGRIGIGDPDGDGVLELFVSYNPPLDFNSAPPRRSVVYWDWNGENYLQALIELEPAAYRIHALHDADQLFAAENWRDAIRLYDRVRDDPTLLAWSVPNETALLRAFATLRKAYAQLAADQRRNANATFEQLIAENPPGTPAEGYALIGRIFLETLTRTRDRARACEAARTLAQARPETLAALNSYGAARLYRLEDLCPFR</sequence>
<dbReference type="Proteomes" id="UP000228947">
    <property type="component" value="Unassembled WGS sequence"/>
</dbReference>
<protein>
    <recommendedName>
        <fullName evidence="5">VCBS repeat-containing protein</fullName>
    </recommendedName>
</protein>
<dbReference type="SUPFAM" id="SSF69318">
    <property type="entry name" value="Integrin alpha N-terminal domain"/>
    <property type="match status" value="1"/>
</dbReference>
<evidence type="ECO:0008006" key="5">
    <source>
        <dbReference type="Google" id="ProtNLM"/>
    </source>
</evidence>
<comment type="caution">
    <text evidence="1">The sequence shown here is derived from an EMBL/GenBank/DDBJ whole genome shotgun (WGS) entry which is preliminary data.</text>
</comment>
<dbReference type="EMBL" id="PGTM01000119">
    <property type="protein sequence ID" value="PJF35710.1"/>
    <property type="molecule type" value="Genomic_DNA"/>
</dbReference>
<dbReference type="InterPro" id="IPR028994">
    <property type="entry name" value="Integrin_alpha_N"/>
</dbReference>
<dbReference type="AlphaFoldDB" id="A0A2M8PDV8"/>
<accession>A0A2M8PDV8</accession>
<evidence type="ECO:0000313" key="3">
    <source>
        <dbReference type="Proteomes" id="UP000228947"/>
    </source>
</evidence>